<proteinExistence type="predicted"/>
<keyword evidence="2" id="KW-1185">Reference proteome</keyword>
<evidence type="ECO:0000313" key="1">
    <source>
        <dbReference type="EMBL" id="MBP1989743.1"/>
    </source>
</evidence>
<protein>
    <submittedName>
        <fullName evidence="1">Phosphodiesterase</fullName>
    </submittedName>
</protein>
<name>A0ABS4IQF9_9BACL</name>
<organism evidence="1 2">
    <name type="scientific">Paenibacillus eucommiae</name>
    <dbReference type="NCBI Taxonomy" id="1355755"/>
    <lineage>
        <taxon>Bacteria</taxon>
        <taxon>Bacillati</taxon>
        <taxon>Bacillota</taxon>
        <taxon>Bacilli</taxon>
        <taxon>Bacillales</taxon>
        <taxon>Paenibacillaceae</taxon>
        <taxon>Paenibacillus</taxon>
    </lineage>
</organism>
<evidence type="ECO:0000313" key="2">
    <source>
        <dbReference type="Proteomes" id="UP001519287"/>
    </source>
</evidence>
<comment type="caution">
    <text evidence="1">The sequence shown here is derived from an EMBL/GenBank/DDBJ whole genome shotgun (WGS) entry which is preliminary data.</text>
</comment>
<accession>A0ABS4IQF9</accession>
<dbReference type="InterPro" id="IPR029052">
    <property type="entry name" value="Metallo-depent_PP-like"/>
</dbReference>
<reference evidence="1 2" key="1">
    <citation type="submission" date="2021-03" db="EMBL/GenBank/DDBJ databases">
        <title>Genomic Encyclopedia of Type Strains, Phase IV (KMG-IV): sequencing the most valuable type-strain genomes for metagenomic binning, comparative biology and taxonomic classification.</title>
        <authorList>
            <person name="Goeker M."/>
        </authorList>
    </citation>
    <scope>NUCLEOTIDE SEQUENCE [LARGE SCALE GENOMIC DNA]</scope>
    <source>
        <strain evidence="1 2">DSM 26048</strain>
    </source>
</reference>
<sequence length="231" mass="27547">MKMIYVTGDLHGYTEISKFNFKRFPQSRKLTKEDYVIVAGDFGLIWDNKNDELYWRKWLSNKKFTTLFIDGNHENFNLLDDYPVQTWSGGKVHKINESIIHLMRGQVYIINDIKLFTFGGASSHDKEFRKENINWWSREMPSNEEYEEGHLNLNKHDWKVDIVITHTCPSSTLGLIKQGDTESMHSDQLTDYFEEIKTKLEYSHWYFGHFHLDFKVSDKQTLLFNKIEEIF</sequence>
<dbReference type="Proteomes" id="UP001519287">
    <property type="component" value="Unassembled WGS sequence"/>
</dbReference>
<dbReference type="EMBL" id="JAGGLB010000003">
    <property type="protein sequence ID" value="MBP1989743.1"/>
    <property type="molecule type" value="Genomic_DNA"/>
</dbReference>
<dbReference type="Gene3D" id="3.60.21.10">
    <property type="match status" value="1"/>
</dbReference>
<dbReference type="SUPFAM" id="SSF56300">
    <property type="entry name" value="Metallo-dependent phosphatases"/>
    <property type="match status" value="1"/>
</dbReference>
<gene>
    <name evidence="1" type="ORF">J2Z66_001341</name>
</gene>